<proteinExistence type="predicted"/>
<keyword evidence="6" id="KW-1185">Reference proteome</keyword>
<dbReference type="PANTHER" id="PTHR43176">
    <property type="entry name" value="3-HYDROXYISOBUTYRYL-COA HYDROLASE-RELATED"/>
    <property type="match status" value="1"/>
</dbReference>
<dbReference type="KEGG" id="sfk:KY5_7616"/>
<reference evidence="5 6" key="1">
    <citation type="submission" date="2017-08" db="EMBL/GenBank/DDBJ databases">
        <title>Complete Genome Sequence of Streptomyces formicae KY5, the formicamycin producer.</title>
        <authorList>
            <person name="Holmes N.A."/>
            <person name="Devine R."/>
            <person name="Qin Z."/>
            <person name="Seipke R.F."/>
            <person name="Wilkinson B."/>
            <person name="Hutchings M.I."/>
        </authorList>
    </citation>
    <scope>NUCLEOTIDE SEQUENCE [LARGE SCALE GENOMIC DNA]</scope>
    <source>
        <strain evidence="5 6">KY5</strain>
    </source>
</reference>
<feature type="domain" description="Enoyl-CoA hydratase/isomerase" evidence="4">
    <location>
        <begin position="21"/>
        <end position="340"/>
    </location>
</feature>
<dbReference type="InterPro" id="IPR032259">
    <property type="entry name" value="HIBYL-CoA-H"/>
</dbReference>
<dbReference type="GO" id="GO:0003860">
    <property type="term" value="F:3-hydroxyisobutyryl-CoA hydrolase activity"/>
    <property type="evidence" value="ECO:0007669"/>
    <property type="project" value="UniProtKB-EC"/>
</dbReference>
<evidence type="ECO:0000313" key="6">
    <source>
        <dbReference type="Proteomes" id="UP000221011"/>
    </source>
</evidence>
<dbReference type="InterPro" id="IPR045004">
    <property type="entry name" value="ECH_dom"/>
</dbReference>
<accession>A0A291QMC7</accession>
<evidence type="ECO:0000256" key="1">
    <source>
        <dbReference type="ARBA" id="ARBA00001709"/>
    </source>
</evidence>
<dbReference type="SUPFAM" id="SSF52096">
    <property type="entry name" value="ClpP/crotonase"/>
    <property type="match status" value="1"/>
</dbReference>
<dbReference type="Pfam" id="PF16113">
    <property type="entry name" value="ECH_2"/>
    <property type="match status" value="1"/>
</dbReference>
<name>A0A291QMC7_9ACTN</name>
<dbReference type="Gene3D" id="3.90.226.10">
    <property type="entry name" value="2-enoyl-CoA Hydratase, Chain A, domain 1"/>
    <property type="match status" value="1"/>
</dbReference>
<dbReference type="NCBIfam" id="NF004127">
    <property type="entry name" value="PRK05617.1"/>
    <property type="match status" value="1"/>
</dbReference>
<dbReference type="RefSeq" id="WP_098246550.1">
    <property type="nucleotide sequence ID" value="NZ_CP022685.1"/>
</dbReference>
<sequence length="360" mass="38134">MTGSADSEEQVLLRTEGHAAYLTLNRPRALNALTHAMVRSIDEALTAWEDDPAVRTVAITGAGERGLCAGGDIRSVYEDVRAGGGAASAAFWRDEYRLNARIARYPKPYVAVMDGIVMGGGVGVSAHGDVRVVTERSRIAMPETGIGFVPDVGGTYLLALAPGELGTHLALTGTHIGAADALLCGLADHFVPHGDLPRLLADLATRPLWDALKEYVRQPPSGELAGQRPWIDACYGADTVEEIVARLRGHGSRPAAEAADTLAAKSPTALKVTLAALRSAPGLGPLERVLEQEFRVSCAALASYDLVEGVRAQVIDKDRNPRWKPAALAEVTDADVAHHFEARPAGGDLHLATTPQEVAW</sequence>
<protein>
    <recommendedName>
        <fullName evidence="2">3-hydroxyisobutyryl-CoA hydrolase</fullName>
        <ecNumber evidence="2">3.1.2.4</ecNumber>
    </recommendedName>
</protein>
<dbReference type="GO" id="GO:0006574">
    <property type="term" value="P:L-valine catabolic process"/>
    <property type="evidence" value="ECO:0007669"/>
    <property type="project" value="TreeGrafter"/>
</dbReference>
<dbReference type="EC" id="3.1.2.4" evidence="2"/>
<evidence type="ECO:0000256" key="3">
    <source>
        <dbReference type="ARBA" id="ARBA00022801"/>
    </source>
</evidence>
<comment type="catalytic activity">
    <reaction evidence="1">
        <text>3-hydroxy-2-methylpropanoyl-CoA + H2O = 3-hydroxy-2-methylpropanoate + CoA + H(+)</text>
        <dbReference type="Rhea" id="RHEA:20888"/>
        <dbReference type="ChEBI" id="CHEBI:11805"/>
        <dbReference type="ChEBI" id="CHEBI:15377"/>
        <dbReference type="ChEBI" id="CHEBI:15378"/>
        <dbReference type="ChEBI" id="CHEBI:57287"/>
        <dbReference type="ChEBI" id="CHEBI:57340"/>
        <dbReference type="EC" id="3.1.2.4"/>
    </reaction>
</comment>
<evidence type="ECO:0000259" key="4">
    <source>
        <dbReference type="Pfam" id="PF16113"/>
    </source>
</evidence>
<dbReference type="InterPro" id="IPR029045">
    <property type="entry name" value="ClpP/crotonase-like_dom_sf"/>
</dbReference>
<evidence type="ECO:0000313" key="5">
    <source>
        <dbReference type="EMBL" id="ATL32634.1"/>
    </source>
</evidence>
<dbReference type="Proteomes" id="UP000221011">
    <property type="component" value="Chromosome"/>
</dbReference>
<organism evidence="5 6">
    <name type="scientific">Streptomyces formicae</name>
    <dbReference type="NCBI Taxonomy" id="1616117"/>
    <lineage>
        <taxon>Bacteria</taxon>
        <taxon>Bacillati</taxon>
        <taxon>Actinomycetota</taxon>
        <taxon>Actinomycetes</taxon>
        <taxon>Kitasatosporales</taxon>
        <taxon>Streptomycetaceae</taxon>
        <taxon>Streptomyces</taxon>
    </lineage>
</organism>
<dbReference type="CDD" id="cd06558">
    <property type="entry name" value="crotonase-like"/>
    <property type="match status" value="1"/>
</dbReference>
<gene>
    <name evidence="5" type="ORF">KY5_7616</name>
</gene>
<evidence type="ECO:0000256" key="2">
    <source>
        <dbReference type="ARBA" id="ARBA00011915"/>
    </source>
</evidence>
<dbReference type="AlphaFoldDB" id="A0A291QMC7"/>
<keyword evidence="3 5" id="KW-0378">Hydrolase</keyword>
<dbReference type="GO" id="GO:0005829">
    <property type="term" value="C:cytosol"/>
    <property type="evidence" value="ECO:0007669"/>
    <property type="project" value="TreeGrafter"/>
</dbReference>
<dbReference type="EMBL" id="CP022685">
    <property type="protein sequence ID" value="ATL32634.1"/>
    <property type="molecule type" value="Genomic_DNA"/>
</dbReference>
<dbReference type="PANTHER" id="PTHR43176:SF3">
    <property type="entry name" value="3-HYDROXYISOBUTYRYL-COA HYDROLASE, MITOCHONDRIAL"/>
    <property type="match status" value="1"/>
</dbReference>